<feature type="transmembrane region" description="Helical" evidence="1">
    <location>
        <begin position="20"/>
        <end position="39"/>
    </location>
</feature>
<evidence type="ECO:0000313" key="3">
    <source>
        <dbReference type="Proteomes" id="UP001274896"/>
    </source>
</evidence>
<organism evidence="2 3">
    <name type="scientific">Hemibagrus guttatus</name>
    <dbReference type="NCBI Taxonomy" id="175788"/>
    <lineage>
        <taxon>Eukaryota</taxon>
        <taxon>Metazoa</taxon>
        <taxon>Chordata</taxon>
        <taxon>Craniata</taxon>
        <taxon>Vertebrata</taxon>
        <taxon>Euteleostomi</taxon>
        <taxon>Actinopterygii</taxon>
        <taxon>Neopterygii</taxon>
        <taxon>Teleostei</taxon>
        <taxon>Ostariophysi</taxon>
        <taxon>Siluriformes</taxon>
        <taxon>Bagridae</taxon>
        <taxon>Hemibagrus</taxon>
    </lineage>
</organism>
<proteinExistence type="predicted"/>
<evidence type="ECO:0000313" key="2">
    <source>
        <dbReference type="EMBL" id="KAK3545402.1"/>
    </source>
</evidence>
<keyword evidence="1" id="KW-0472">Membrane</keyword>
<keyword evidence="1" id="KW-1133">Transmembrane helix</keyword>
<protein>
    <submittedName>
        <fullName evidence="2">Uncharacterized protein</fullName>
    </submittedName>
</protein>
<dbReference type="InterPro" id="IPR047123">
    <property type="entry name" value="MYADM-like"/>
</dbReference>
<feature type="transmembrane region" description="Helical" evidence="1">
    <location>
        <begin position="114"/>
        <end position="138"/>
    </location>
</feature>
<dbReference type="Proteomes" id="UP001274896">
    <property type="component" value="Unassembled WGS sequence"/>
</dbReference>
<keyword evidence="3" id="KW-1185">Reference proteome</keyword>
<dbReference type="PANTHER" id="PTHR17068:SF3">
    <property type="entry name" value="MYELOID-ASSOCIATED DIFFERENTIATION MARKER"/>
    <property type="match status" value="1"/>
</dbReference>
<accession>A0AAE0V6N2</accession>
<sequence length="258" mass="29062">MSTFQKSVRPKFCLNIRMTISSYAALVCLNASIIFPRYFLKEDNEFYNLHMVAEIFSCTATLGHLVEVWIMWIESECYMATGPGLLQVSQMYVASAIFFFFFNNTVTFKDHPAVIWSLAVYCLCFVGTFVSIICCAFQDKHKRKWLIGFNLIAAVTYLSASWPVFQLSQVLGQRVHHGVTSALVGKAYTAAGQAGVALHTFMALQAYQADLLKELDCGKGLNTDKISELRRATDLMLRAKKQMACAISHSMAYFSWMP</sequence>
<dbReference type="EMBL" id="JAUCMX010000005">
    <property type="protein sequence ID" value="KAK3545402.1"/>
    <property type="molecule type" value="Genomic_DNA"/>
</dbReference>
<gene>
    <name evidence="2" type="ORF">QTP70_007241</name>
</gene>
<keyword evidence="1" id="KW-0812">Transmembrane</keyword>
<feature type="transmembrane region" description="Helical" evidence="1">
    <location>
        <begin position="51"/>
        <end position="72"/>
    </location>
</feature>
<feature type="transmembrane region" description="Helical" evidence="1">
    <location>
        <begin position="145"/>
        <end position="165"/>
    </location>
</feature>
<dbReference type="AlphaFoldDB" id="A0AAE0V6N2"/>
<feature type="transmembrane region" description="Helical" evidence="1">
    <location>
        <begin position="84"/>
        <end position="102"/>
    </location>
</feature>
<name>A0AAE0V6N2_9TELE</name>
<comment type="caution">
    <text evidence="2">The sequence shown here is derived from an EMBL/GenBank/DDBJ whole genome shotgun (WGS) entry which is preliminary data.</text>
</comment>
<reference evidence="2" key="1">
    <citation type="submission" date="2023-06" db="EMBL/GenBank/DDBJ databases">
        <title>Male Hemibagrus guttatus genome.</title>
        <authorList>
            <person name="Bian C."/>
        </authorList>
    </citation>
    <scope>NUCLEOTIDE SEQUENCE</scope>
    <source>
        <strain evidence="2">Male_cb2023</strain>
        <tissue evidence="2">Muscle</tissue>
    </source>
</reference>
<dbReference type="PANTHER" id="PTHR17068">
    <property type="entry name" value="MYELOID-ASSOCIATED DIFFERENTIATION MARKER MYADM FAMILY MEMBER"/>
    <property type="match status" value="1"/>
</dbReference>
<evidence type="ECO:0000256" key="1">
    <source>
        <dbReference type="SAM" id="Phobius"/>
    </source>
</evidence>